<keyword evidence="5" id="KW-0520">NAD</keyword>
<sequence length="144" mass="15407">MDCAVDCVGFEARGHGHDGVKHEAPATVLNSLMGVVRVAGKIGIPGLYVTEDPGAVDAAAKMGSLSIRFGLGWAKSHSFHTGQTPVMKYNRQLMQAIMWDRINIAEVVGVQVISLDQAPEGYGEFDAGVPKKFVIDPHKIFSAT</sequence>
<reference evidence="6 7" key="1">
    <citation type="submission" date="2019-09" db="EMBL/GenBank/DDBJ databases">
        <authorList>
            <person name="Chandra G."/>
            <person name="Truman W A."/>
        </authorList>
    </citation>
    <scope>NUCLEOTIDE SEQUENCE [LARGE SCALE GENOMIC DNA]</scope>
    <source>
        <strain evidence="6">PS854</strain>
    </source>
</reference>
<protein>
    <submittedName>
        <fullName evidence="6">Glutathione-independent formaldehyde dehydrogenase</fullName>
        <ecNumber evidence="6">1.2.1.46</ecNumber>
    </submittedName>
</protein>
<dbReference type="AlphaFoldDB" id="A0A5E7PZQ4"/>
<evidence type="ECO:0000256" key="2">
    <source>
        <dbReference type="ARBA" id="ARBA00008072"/>
    </source>
</evidence>
<evidence type="ECO:0000256" key="1">
    <source>
        <dbReference type="ARBA" id="ARBA00001947"/>
    </source>
</evidence>
<keyword evidence="3" id="KW-0479">Metal-binding</keyword>
<accession>A0A5E7PZQ4</accession>
<dbReference type="InterPro" id="IPR036291">
    <property type="entry name" value="NAD(P)-bd_dom_sf"/>
</dbReference>
<dbReference type="Proteomes" id="UP000327111">
    <property type="component" value="Unassembled WGS sequence"/>
</dbReference>
<evidence type="ECO:0000313" key="6">
    <source>
        <dbReference type="EMBL" id="VVP55054.1"/>
    </source>
</evidence>
<dbReference type="PANTHER" id="PTHR42813:SF3">
    <property type="entry name" value="GLUTATHIONE-INDEPENDENT FORMALDEHYDE DEHYDROGENASE"/>
    <property type="match status" value="1"/>
</dbReference>
<evidence type="ECO:0000256" key="5">
    <source>
        <dbReference type="ARBA" id="ARBA00023027"/>
    </source>
</evidence>
<dbReference type="EC" id="1.2.1.46" evidence="6"/>
<dbReference type="GO" id="GO:0018467">
    <property type="term" value="F:formaldehyde dehydrogenase (NAD+) activity"/>
    <property type="evidence" value="ECO:0007669"/>
    <property type="project" value="UniProtKB-EC"/>
</dbReference>
<proteinExistence type="inferred from homology"/>
<dbReference type="EMBL" id="CABVIF010000019">
    <property type="protein sequence ID" value="VVP55054.1"/>
    <property type="molecule type" value="Genomic_DNA"/>
</dbReference>
<evidence type="ECO:0000256" key="3">
    <source>
        <dbReference type="ARBA" id="ARBA00022723"/>
    </source>
</evidence>
<name>A0A5E7PZQ4_PSEFL</name>
<gene>
    <name evidence="6" type="primary">fdhA_1</name>
    <name evidence="6" type="ORF">PS854_05601</name>
</gene>
<keyword evidence="4" id="KW-0862">Zinc</keyword>
<organism evidence="6 7">
    <name type="scientific">Pseudomonas fluorescens</name>
    <dbReference type="NCBI Taxonomy" id="294"/>
    <lineage>
        <taxon>Bacteria</taxon>
        <taxon>Pseudomonadati</taxon>
        <taxon>Pseudomonadota</taxon>
        <taxon>Gammaproteobacteria</taxon>
        <taxon>Pseudomonadales</taxon>
        <taxon>Pseudomonadaceae</taxon>
        <taxon>Pseudomonas</taxon>
    </lineage>
</organism>
<dbReference type="Gene3D" id="3.40.50.720">
    <property type="entry name" value="NAD(P)-binding Rossmann-like Domain"/>
    <property type="match status" value="1"/>
</dbReference>
<evidence type="ECO:0000313" key="7">
    <source>
        <dbReference type="Proteomes" id="UP000327111"/>
    </source>
</evidence>
<comment type="similarity">
    <text evidence="2">Belongs to the zinc-containing alcohol dehydrogenase family.</text>
</comment>
<dbReference type="SUPFAM" id="SSF51735">
    <property type="entry name" value="NAD(P)-binding Rossmann-fold domains"/>
    <property type="match status" value="1"/>
</dbReference>
<keyword evidence="6" id="KW-0560">Oxidoreductase</keyword>
<dbReference type="GO" id="GO:0046872">
    <property type="term" value="F:metal ion binding"/>
    <property type="evidence" value="ECO:0007669"/>
    <property type="project" value="UniProtKB-KW"/>
</dbReference>
<dbReference type="PANTHER" id="PTHR42813">
    <property type="entry name" value="ZINC-TYPE ALCOHOL DEHYDROGENASE-LIKE"/>
    <property type="match status" value="1"/>
</dbReference>
<comment type="cofactor">
    <cofactor evidence="1">
        <name>Zn(2+)</name>
        <dbReference type="ChEBI" id="CHEBI:29105"/>
    </cofactor>
</comment>
<evidence type="ECO:0000256" key="4">
    <source>
        <dbReference type="ARBA" id="ARBA00022833"/>
    </source>
</evidence>